<name>A0ACC2WQ91_9TREE</name>
<protein>
    <submittedName>
        <fullName evidence="1">Uncharacterized protein</fullName>
    </submittedName>
</protein>
<sequence length="416" mass="48823">MGFKASFNAFIYSINTPPPSPDPAKTSKPRKCHTKTTTSDSSQRQHGQIFESIPSQTTQRSERQAARDRNRSGPGAEAEFVELQHSSQQVVSFEDPTSGPRRPDRESRRHRSRAYGNRPRAGERASGRPTREASETLEPHRNLERREARRERARRRTGERLQERDGRERTRERDSRERAQERGNDRTRERNNRDRSSRDRPRERTARREERTVPRRNRDHTGRRRNQINPAFPPPINIQEATSIRIRRPVPLMPLPPQEPDQSPISSLSTPSTLPEDSSDEVPEYDVNDIEIPPYRASLHKYLDLMSFDPRFVPCLRINRSLVRNHDKLQESIHEFKRFNKLPNSVDLWKINHVDDAHFDDILPDLIPYPLPPRQRHETNHESELQPHELQAINDYDYALFLEQQEQAMAHQYVRA</sequence>
<accession>A0ACC2WQ91</accession>
<comment type="caution">
    <text evidence="1">The sequence shown here is derived from an EMBL/GenBank/DDBJ whole genome shotgun (WGS) entry which is preliminary data.</text>
</comment>
<evidence type="ECO:0000313" key="2">
    <source>
        <dbReference type="Proteomes" id="UP001241377"/>
    </source>
</evidence>
<gene>
    <name evidence="1" type="ORF">QFC19_000533</name>
</gene>
<keyword evidence="2" id="KW-1185">Reference proteome</keyword>
<proteinExistence type="predicted"/>
<organism evidence="1 2">
    <name type="scientific">Naganishia cerealis</name>
    <dbReference type="NCBI Taxonomy" id="610337"/>
    <lineage>
        <taxon>Eukaryota</taxon>
        <taxon>Fungi</taxon>
        <taxon>Dikarya</taxon>
        <taxon>Basidiomycota</taxon>
        <taxon>Agaricomycotina</taxon>
        <taxon>Tremellomycetes</taxon>
        <taxon>Filobasidiales</taxon>
        <taxon>Filobasidiaceae</taxon>
        <taxon>Naganishia</taxon>
    </lineage>
</organism>
<dbReference type="Proteomes" id="UP001241377">
    <property type="component" value="Unassembled WGS sequence"/>
</dbReference>
<reference evidence="1" key="1">
    <citation type="submission" date="2023-04" db="EMBL/GenBank/DDBJ databases">
        <title>Draft Genome sequencing of Naganishia species isolated from polar environments using Oxford Nanopore Technology.</title>
        <authorList>
            <person name="Leo P."/>
            <person name="Venkateswaran K."/>
        </authorList>
    </citation>
    <scope>NUCLEOTIDE SEQUENCE</scope>
    <source>
        <strain evidence="1">MNA-CCFEE 5261</strain>
    </source>
</reference>
<dbReference type="EMBL" id="JASBWR010000003">
    <property type="protein sequence ID" value="KAJ9112976.1"/>
    <property type="molecule type" value="Genomic_DNA"/>
</dbReference>
<evidence type="ECO:0000313" key="1">
    <source>
        <dbReference type="EMBL" id="KAJ9112976.1"/>
    </source>
</evidence>